<name>A0ABU1IS82_9BACL</name>
<dbReference type="InterPro" id="IPR001279">
    <property type="entry name" value="Metallo-B-lactamas"/>
</dbReference>
<dbReference type="Pfam" id="PF00753">
    <property type="entry name" value="Lactamase_B"/>
    <property type="match status" value="1"/>
</dbReference>
<dbReference type="Gene3D" id="3.60.15.10">
    <property type="entry name" value="Ribonuclease Z/Hydroxyacylglutathione hydrolase-like"/>
    <property type="match status" value="1"/>
</dbReference>
<reference evidence="2 3" key="1">
    <citation type="submission" date="2023-07" db="EMBL/GenBank/DDBJ databases">
        <title>Genomic Encyclopedia of Type Strains, Phase IV (KMG-IV): sequencing the most valuable type-strain genomes for metagenomic binning, comparative biology and taxonomic classification.</title>
        <authorList>
            <person name="Goeker M."/>
        </authorList>
    </citation>
    <scope>NUCLEOTIDE SEQUENCE [LARGE SCALE GENOMIC DNA]</scope>
    <source>
        <strain evidence="2 3">DSM 45903</strain>
    </source>
</reference>
<organism evidence="2 3">
    <name type="scientific">Desmospora profundinema</name>
    <dbReference type="NCBI Taxonomy" id="1571184"/>
    <lineage>
        <taxon>Bacteria</taxon>
        <taxon>Bacillati</taxon>
        <taxon>Bacillota</taxon>
        <taxon>Bacilli</taxon>
        <taxon>Bacillales</taxon>
        <taxon>Thermoactinomycetaceae</taxon>
        <taxon>Desmospora</taxon>
    </lineage>
</organism>
<protein>
    <submittedName>
        <fullName evidence="2">Glyoxylase-like metal-dependent hydrolase (Beta-lactamase superfamily II)</fullName>
    </submittedName>
</protein>
<dbReference type="SUPFAM" id="SSF56281">
    <property type="entry name" value="Metallo-hydrolase/oxidoreductase"/>
    <property type="match status" value="1"/>
</dbReference>
<proteinExistence type="predicted"/>
<evidence type="ECO:0000259" key="1">
    <source>
        <dbReference type="SMART" id="SM00849"/>
    </source>
</evidence>
<dbReference type="EMBL" id="JAVDQG010000008">
    <property type="protein sequence ID" value="MDR6227298.1"/>
    <property type="molecule type" value="Genomic_DNA"/>
</dbReference>
<dbReference type="InterPro" id="IPR050855">
    <property type="entry name" value="NDM-1-like"/>
</dbReference>
<dbReference type="InterPro" id="IPR036866">
    <property type="entry name" value="RibonucZ/Hydroxyglut_hydro"/>
</dbReference>
<evidence type="ECO:0000313" key="3">
    <source>
        <dbReference type="Proteomes" id="UP001185012"/>
    </source>
</evidence>
<dbReference type="RefSeq" id="WP_309868268.1">
    <property type="nucleotide sequence ID" value="NZ_JAVDQG010000008.1"/>
</dbReference>
<dbReference type="SMART" id="SM00849">
    <property type="entry name" value="Lactamase_B"/>
    <property type="match status" value="1"/>
</dbReference>
<feature type="domain" description="Metallo-beta-lactamase" evidence="1">
    <location>
        <begin position="26"/>
        <end position="200"/>
    </location>
</feature>
<gene>
    <name evidence="2" type="ORF">JOE21_003313</name>
</gene>
<sequence length="257" mass="29781">MSHDWYQIEQIDPRTYTIHEADYREKTNQYLLIGKERALLFDSGSGKRGIRSIVRELTDLPVTLFGSHVHYDHIGNHHEFDHIAMADLPINHMQMSEDQFVPRWSMRLTPKRHRFRISEWWPIGETIDLGDRPVEWVHLPGHSEDSVGLIDRRHGLLLVGDLLYQGPLIAFWPTASVSDYLKSAASLSKRYDGERILGGHFPEPVQPDQLSSLVEACEKALDDSRKKRWIPPLSKFQYQETTLYISRSAYLRSSCST</sequence>
<dbReference type="PANTHER" id="PTHR42951">
    <property type="entry name" value="METALLO-BETA-LACTAMASE DOMAIN-CONTAINING"/>
    <property type="match status" value="1"/>
</dbReference>
<comment type="caution">
    <text evidence="2">The sequence shown here is derived from an EMBL/GenBank/DDBJ whole genome shotgun (WGS) entry which is preliminary data.</text>
</comment>
<evidence type="ECO:0000313" key="2">
    <source>
        <dbReference type="EMBL" id="MDR6227298.1"/>
    </source>
</evidence>
<accession>A0ABU1IS82</accession>
<dbReference type="Proteomes" id="UP001185012">
    <property type="component" value="Unassembled WGS sequence"/>
</dbReference>
<keyword evidence="3" id="KW-1185">Reference proteome</keyword>
<dbReference type="PANTHER" id="PTHR42951:SF4">
    <property type="entry name" value="ACYL-COENZYME A THIOESTERASE MBLAC2"/>
    <property type="match status" value="1"/>
</dbReference>